<dbReference type="EMBL" id="LS483468">
    <property type="protein sequence ID" value="SQI28966.1"/>
    <property type="molecule type" value="Genomic_DNA"/>
</dbReference>
<sequence length="242" mass="26928">MTETNVAGGIPLRIVDVGELPESALDEFYDDVLTPSFPDEELLMPDELSRALADPEPRMFASVALTERNEVVGGVVGQWFPECKVILTVYLATHPGRRGGGIGRRILRTVMEEWTRRFDPLLVLGEVEDPRRHRDRGFGDPGRRLAFYATEGARVIDVPYFQPRLRPDESRVPDLLLMTFAVHDRFRLGSTVDSAPVRCFLEKNLLASEGAIGDDSETEALWQALDGPVVALLDPDTVLGEL</sequence>
<evidence type="ECO:0000313" key="2">
    <source>
        <dbReference type="EMBL" id="SQI28966.1"/>
    </source>
</evidence>
<dbReference type="STRING" id="1219011.GCA_001895045_00439"/>
<protein>
    <recommendedName>
        <fullName evidence="1">N-acetyltransferase domain-containing protein</fullName>
    </recommendedName>
</protein>
<dbReference type="Proteomes" id="UP000249091">
    <property type="component" value="Chromosome 1"/>
</dbReference>
<evidence type="ECO:0000259" key="1">
    <source>
        <dbReference type="PROSITE" id="PS51186"/>
    </source>
</evidence>
<dbReference type="Pfam" id="PF00583">
    <property type="entry name" value="Acetyltransf_1"/>
    <property type="match status" value="1"/>
</dbReference>
<proteinExistence type="predicted"/>
<gene>
    <name evidence="2" type="ORF">NCTC10994_00719</name>
</gene>
<dbReference type="InterPro" id="IPR000182">
    <property type="entry name" value="GNAT_dom"/>
</dbReference>
<dbReference type="KEGG" id="rcr:NCTC10994_00719"/>
<dbReference type="RefSeq" id="WP_169848799.1">
    <property type="nucleotide sequence ID" value="NZ_JAFBBL010000001.1"/>
</dbReference>
<dbReference type="Gene3D" id="3.40.630.30">
    <property type="match status" value="1"/>
</dbReference>
<dbReference type="InterPro" id="IPR016181">
    <property type="entry name" value="Acyl_CoA_acyltransferase"/>
</dbReference>
<organism evidence="2 3">
    <name type="scientific">Rhodococcus coprophilus</name>
    <dbReference type="NCBI Taxonomy" id="38310"/>
    <lineage>
        <taxon>Bacteria</taxon>
        <taxon>Bacillati</taxon>
        <taxon>Actinomycetota</taxon>
        <taxon>Actinomycetes</taxon>
        <taxon>Mycobacteriales</taxon>
        <taxon>Nocardiaceae</taxon>
        <taxon>Rhodococcus</taxon>
    </lineage>
</organism>
<dbReference type="SUPFAM" id="SSF55729">
    <property type="entry name" value="Acyl-CoA N-acyltransferases (Nat)"/>
    <property type="match status" value="1"/>
</dbReference>
<evidence type="ECO:0000313" key="3">
    <source>
        <dbReference type="Proteomes" id="UP000249091"/>
    </source>
</evidence>
<accession>A0A2X4TNH5</accession>
<reference evidence="2 3" key="1">
    <citation type="submission" date="2018-06" db="EMBL/GenBank/DDBJ databases">
        <authorList>
            <consortium name="Pathogen Informatics"/>
            <person name="Doyle S."/>
        </authorList>
    </citation>
    <scope>NUCLEOTIDE SEQUENCE [LARGE SCALE GENOMIC DNA]</scope>
    <source>
        <strain evidence="2 3">NCTC10994</strain>
    </source>
</reference>
<name>A0A2X4TNH5_9NOCA</name>
<keyword evidence="3" id="KW-1185">Reference proteome</keyword>
<feature type="domain" description="N-acetyltransferase" evidence="1">
    <location>
        <begin position="15"/>
        <end position="165"/>
    </location>
</feature>
<dbReference type="AlphaFoldDB" id="A0A2X4TNH5"/>
<dbReference type="PROSITE" id="PS51186">
    <property type="entry name" value="GNAT"/>
    <property type="match status" value="1"/>
</dbReference>
<dbReference type="GO" id="GO:0016747">
    <property type="term" value="F:acyltransferase activity, transferring groups other than amino-acyl groups"/>
    <property type="evidence" value="ECO:0007669"/>
    <property type="project" value="InterPro"/>
</dbReference>